<feature type="chain" id="PRO_5018739415" evidence="2">
    <location>
        <begin position="24"/>
        <end position="392"/>
    </location>
</feature>
<reference evidence="3 4" key="1">
    <citation type="submission" date="2018-04" db="EMBL/GenBank/DDBJ databases">
        <authorList>
            <person name="Zhang X."/>
            <person name="Yuan J."/>
            <person name="Li F."/>
            <person name="Xiang J."/>
        </authorList>
    </citation>
    <scope>NUCLEOTIDE SEQUENCE [LARGE SCALE GENOMIC DNA]</scope>
    <source>
        <tissue evidence="3">Muscle</tissue>
    </source>
</reference>
<evidence type="ECO:0000313" key="3">
    <source>
        <dbReference type="EMBL" id="ROT73247.1"/>
    </source>
</evidence>
<feature type="transmembrane region" description="Helical" evidence="1">
    <location>
        <begin position="176"/>
        <end position="195"/>
    </location>
</feature>
<comment type="caution">
    <text evidence="3">The sequence shown here is derived from an EMBL/GenBank/DDBJ whole genome shotgun (WGS) entry which is preliminary data.</text>
</comment>
<evidence type="ECO:0000256" key="2">
    <source>
        <dbReference type="SAM" id="SignalP"/>
    </source>
</evidence>
<feature type="transmembrane region" description="Helical" evidence="1">
    <location>
        <begin position="136"/>
        <end position="156"/>
    </location>
</feature>
<name>A0A3R7MZA8_PENVA</name>
<organism evidence="3 4">
    <name type="scientific">Penaeus vannamei</name>
    <name type="common">Whiteleg shrimp</name>
    <name type="synonym">Litopenaeus vannamei</name>
    <dbReference type="NCBI Taxonomy" id="6689"/>
    <lineage>
        <taxon>Eukaryota</taxon>
        <taxon>Metazoa</taxon>
        <taxon>Ecdysozoa</taxon>
        <taxon>Arthropoda</taxon>
        <taxon>Crustacea</taxon>
        <taxon>Multicrustacea</taxon>
        <taxon>Malacostraca</taxon>
        <taxon>Eumalacostraca</taxon>
        <taxon>Eucarida</taxon>
        <taxon>Decapoda</taxon>
        <taxon>Dendrobranchiata</taxon>
        <taxon>Penaeoidea</taxon>
        <taxon>Penaeidae</taxon>
        <taxon>Penaeus</taxon>
    </lineage>
</organism>
<feature type="transmembrane region" description="Helical" evidence="1">
    <location>
        <begin position="352"/>
        <end position="374"/>
    </location>
</feature>
<dbReference type="AlphaFoldDB" id="A0A3R7MZA8"/>
<feature type="transmembrane region" description="Helical" evidence="1">
    <location>
        <begin position="112"/>
        <end position="130"/>
    </location>
</feature>
<dbReference type="EMBL" id="QCYY01002048">
    <property type="protein sequence ID" value="ROT73247.1"/>
    <property type="molecule type" value="Genomic_DNA"/>
</dbReference>
<feature type="signal peptide" evidence="2">
    <location>
        <begin position="1"/>
        <end position="23"/>
    </location>
</feature>
<proteinExistence type="predicted"/>
<protein>
    <submittedName>
        <fullName evidence="3">Uncharacterized protein</fullName>
    </submittedName>
</protein>
<sequence>MSFFTLILIHLPSYLLLPPPLSCLPPLSASPLIIHSLFLFSHCTSNVPVAYCTFPFPLSYSTVAPDHLPFPLPLSLSFPYPTVAPDHLPFYLPFPLLLSLSLPYLTVPRDHLPFLSSLLLLPFPLFLLSYCSSRLSSFLPFFPSSLLSLSPILLYLQPSSFPIFSSPSSSIPLQAIFLSNFLSLCLSLSFPYHPVPPDHLPFLSSLLPLPFSLSPLSYCPSGPSSFPIFSPPSSSISLSPLSYFTSRHLLSTFFPFLLSLLFPYITVPPDHLLSIFSPLSSFVSPSPILLYLQTIFLFYLLSSLFFCLSLSPILLYLQTISLSYLLFPLFLSLLSPLSYCTSRPLLSTFLSLFFYLSLSPILLYLQTISLSYLLSSLSPFPPSQVNASPNEE</sequence>
<keyword evidence="1" id="KW-0812">Transmembrane</keyword>
<keyword evidence="4" id="KW-1185">Reference proteome</keyword>
<keyword evidence="1" id="KW-0472">Membrane</keyword>
<feature type="transmembrane region" description="Helical" evidence="1">
    <location>
        <begin position="321"/>
        <end position="340"/>
    </location>
</feature>
<evidence type="ECO:0000313" key="4">
    <source>
        <dbReference type="Proteomes" id="UP000283509"/>
    </source>
</evidence>
<feature type="transmembrane region" description="Helical" evidence="1">
    <location>
        <begin position="288"/>
        <end position="315"/>
    </location>
</feature>
<gene>
    <name evidence="3" type="ORF">C7M84_008325</name>
</gene>
<feature type="transmembrane region" description="Helical" evidence="1">
    <location>
        <begin position="248"/>
        <end position="267"/>
    </location>
</feature>
<accession>A0A3R7MZA8</accession>
<keyword evidence="1" id="KW-1133">Transmembrane helix</keyword>
<evidence type="ECO:0000256" key="1">
    <source>
        <dbReference type="SAM" id="Phobius"/>
    </source>
</evidence>
<reference evidence="3 4" key="2">
    <citation type="submission" date="2019-01" db="EMBL/GenBank/DDBJ databases">
        <title>The decoding of complex shrimp genome reveals the adaptation for benthos swimmer, frequently molting mechanism and breeding impact on genome.</title>
        <authorList>
            <person name="Sun Y."/>
            <person name="Gao Y."/>
            <person name="Yu Y."/>
        </authorList>
    </citation>
    <scope>NUCLEOTIDE SEQUENCE [LARGE SCALE GENOMIC DNA]</scope>
    <source>
        <tissue evidence="3">Muscle</tissue>
    </source>
</reference>
<dbReference type="Proteomes" id="UP000283509">
    <property type="component" value="Unassembled WGS sequence"/>
</dbReference>
<keyword evidence="2" id="KW-0732">Signal</keyword>